<dbReference type="HOGENOM" id="CLU_617440_0_0_1"/>
<dbReference type="AlphaFoldDB" id="A8BYB0"/>
<dbReference type="RefSeq" id="XP_001704193.1">
    <property type="nucleotide sequence ID" value="XM_001704141.1"/>
</dbReference>
<dbReference type="OMA" id="KWNTDDE"/>
<dbReference type="EMBL" id="AACB03000001">
    <property type="protein sequence ID" value="KAE8304778.1"/>
    <property type="molecule type" value="Genomic_DNA"/>
</dbReference>
<evidence type="ECO:0000313" key="2">
    <source>
        <dbReference type="Proteomes" id="UP000001548"/>
    </source>
</evidence>
<dbReference type="VEuPathDB" id="GiardiaDB:GL50803_8652"/>
<sequence>MITSEESPPKAAVHEVDGICSPGLHVLGSKEAVTQPNGALLSPKVPPLLHEPSHQPLSTTLADSSPLKINKLSAAPTVTGTEPTRLDSKNLHTQSNLTTCMLQLLKDDSSSPDNHGLKYMLCQGSEPNTHMANSEILISDTLPSCISPSMLGLGITAGLSLPLLADRDSLPTSSLSMHHCQSQPQNINSTNLYPQLPGSHTLTLFYDLSNIASNSNDLLYSNGKRAGADHCSPFVAFTDIMHNTSQVSLLPQTSQVADWQSLKDQGVFNSAIAPLPPITPSPPNTALPEYSERFTAGSISSAAGIKKWNTDDELTFFRLILCYNGTKYTKFAKNFPNKPIKSLNNKWQIEKKRAQKNMYLDWKTVIVSMLCRYLNLLEQSRGKNILRIRSALTTVLSSIDTTAFCSFDKSNHAQYSRILFKSICEMLGDEQLKFLDIDLATPSV</sequence>
<name>A8BYB0_GIAIC</name>
<accession>A8BYB0</accession>
<dbReference type="KEGG" id="gla:GL50803_008652"/>
<gene>
    <name evidence="1" type="ORF">GL50803_008652</name>
</gene>
<comment type="caution">
    <text evidence="1">The sequence shown here is derived from an EMBL/GenBank/DDBJ whole genome shotgun (WGS) entry which is preliminary data.</text>
</comment>
<dbReference type="Proteomes" id="UP000001548">
    <property type="component" value="Unassembled WGS sequence"/>
</dbReference>
<dbReference type="GeneID" id="5697062"/>
<protein>
    <submittedName>
        <fullName evidence="1">Uncharacterized protein</fullName>
    </submittedName>
</protein>
<proteinExistence type="predicted"/>
<organism evidence="1 2">
    <name type="scientific">Giardia intestinalis (strain ATCC 50803 / WB clone C6)</name>
    <name type="common">Giardia lamblia</name>
    <dbReference type="NCBI Taxonomy" id="184922"/>
    <lineage>
        <taxon>Eukaryota</taxon>
        <taxon>Metamonada</taxon>
        <taxon>Diplomonadida</taxon>
        <taxon>Hexamitidae</taxon>
        <taxon>Giardiinae</taxon>
        <taxon>Giardia</taxon>
    </lineage>
</organism>
<keyword evidence="2" id="KW-1185">Reference proteome</keyword>
<evidence type="ECO:0000313" key="1">
    <source>
        <dbReference type="EMBL" id="KAE8304778.1"/>
    </source>
</evidence>
<reference evidence="1 2" key="1">
    <citation type="journal article" date="2007" name="Science">
        <title>Genomic minimalism in the early diverging intestinal parasite Giardia lamblia.</title>
        <authorList>
            <person name="Morrison H.G."/>
            <person name="McArthur A.G."/>
            <person name="Gillin F.D."/>
            <person name="Aley S.B."/>
            <person name="Adam R.D."/>
            <person name="Olsen G.J."/>
            <person name="Best A.A."/>
            <person name="Cande W.Z."/>
            <person name="Chen F."/>
            <person name="Cipriano M.J."/>
            <person name="Davids B.J."/>
            <person name="Dawson S.C."/>
            <person name="Elmendorf H.G."/>
            <person name="Hehl A.B."/>
            <person name="Holder M.E."/>
            <person name="Huse S.M."/>
            <person name="Kim U.U."/>
            <person name="Lasek-Nesselquist E."/>
            <person name="Manning G."/>
            <person name="Nigam A."/>
            <person name="Nixon J.E."/>
            <person name="Palm D."/>
            <person name="Passamaneck N.E."/>
            <person name="Prabhu A."/>
            <person name="Reich C.I."/>
            <person name="Reiner D.S."/>
            <person name="Samuelson J."/>
            <person name="Svard S.G."/>
            <person name="Sogin M.L."/>
        </authorList>
    </citation>
    <scope>NUCLEOTIDE SEQUENCE [LARGE SCALE GENOMIC DNA]</scope>
    <source>
        <strain evidence="1 2">WB C6</strain>
    </source>
</reference>